<dbReference type="PANTHER" id="PTHR30204:SF97">
    <property type="entry name" value="MERR FAMILY REGULATORY PROTEIN"/>
    <property type="match status" value="1"/>
</dbReference>
<protein>
    <submittedName>
        <fullName evidence="3">Helix-turn-helix domain-containing protein</fullName>
    </submittedName>
</protein>
<gene>
    <name evidence="3" type="ORF">ACFQS8_15350</name>
</gene>
<reference evidence="4" key="1">
    <citation type="journal article" date="2019" name="Int. J. Syst. Evol. Microbiol.">
        <title>The Global Catalogue of Microorganisms (GCM) 10K type strain sequencing project: providing services to taxonomists for standard genome sequencing and annotation.</title>
        <authorList>
            <consortium name="The Broad Institute Genomics Platform"/>
            <consortium name="The Broad Institute Genome Sequencing Center for Infectious Disease"/>
            <person name="Wu L."/>
            <person name="Ma J."/>
        </authorList>
    </citation>
    <scope>NUCLEOTIDE SEQUENCE [LARGE SCALE GENOMIC DNA]</scope>
    <source>
        <strain evidence="4">CCUG 51308</strain>
    </source>
</reference>
<evidence type="ECO:0000313" key="3">
    <source>
        <dbReference type="EMBL" id="MFC7292996.1"/>
    </source>
</evidence>
<dbReference type="EMBL" id="JBHTBR010000009">
    <property type="protein sequence ID" value="MFC7292996.1"/>
    <property type="molecule type" value="Genomic_DNA"/>
</dbReference>
<name>A0ABW2IQ52_9PROT</name>
<dbReference type="Pfam" id="PF13411">
    <property type="entry name" value="MerR_1"/>
    <property type="match status" value="1"/>
</dbReference>
<dbReference type="SUPFAM" id="SSF46955">
    <property type="entry name" value="Putative DNA-binding domain"/>
    <property type="match status" value="1"/>
</dbReference>
<dbReference type="RefSeq" id="WP_382169024.1">
    <property type="nucleotide sequence ID" value="NZ_JBHTBR010000009.1"/>
</dbReference>
<dbReference type="InterPro" id="IPR009061">
    <property type="entry name" value="DNA-bd_dom_put_sf"/>
</dbReference>
<evidence type="ECO:0000259" key="2">
    <source>
        <dbReference type="PROSITE" id="PS50937"/>
    </source>
</evidence>
<evidence type="ECO:0000313" key="4">
    <source>
        <dbReference type="Proteomes" id="UP001596492"/>
    </source>
</evidence>
<dbReference type="InterPro" id="IPR000551">
    <property type="entry name" value="MerR-type_HTH_dom"/>
</dbReference>
<keyword evidence="4" id="KW-1185">Reference proteome</keyword>
<dbReference type="PROSITE" id="PS50937">
    <property type="entry name" value="HTH_MERR_2"/>
    <property type="match status" value="1"/>
</dbReference>
<sequence>MLETAKVAKITGLPASTLRYYEEKGLIKSVGRKGLSRLFEPDIIEQLEFIALARIARFSLKDIAAMFSRNGAYHVDRQLLKEKAKTLDDEIKRLTAVRDGLLHVSDCMASSHSECPRFQKLLRVAAKKQSRDKHIRNKV</sequence>
<dbReference type="InterPro" id="IPR047057">
    <property type="entry name" value="MerR_fam"/>
</dbReference>
<dbReference type="Gene3D" id="1.10.1660.10">
    <property type="match status" value="1"/>
</dbReference>
<dbReference type="PANTHER" id="PTHR30204">
    <property type="entry name" value="REDOX-CYCLING DRUG-SENSING TRANSCRIPTIONAL ACTIVATOR SOXR"/>
    <property type="match status" value="1"/>
</dbReference>
<dbReference type="CDD" id="cd04781">
    <property type="entry name" value="HTH_MerR-like_sg6"/>
    <property type="match status" value="1"/>
</dbReference>
<comment type="caution">
    <text evidence="3">The sequence shown here is derived from an EMBL/GenBank/DDBJ whole genome shotgun (WGS) entry which is preliminary data.</text>
</comment>
<proteinExistence type="predicted"/>
<evidence type="ECO:0000256" key="1">
    <source>
        <dbReference type="ARBA" id="ARBA00023125"/>
    </source>
</evidence>
<feature type="domain" description="HTH merR-type" evidence="2">
    <location>
        <begin position="1"/>
        <end position="69"/>
    </location>
</feature>
<keyword evidence="1" id="KW-0238">DNA-binding</keyword>
<dbReference type="SMART" id="SM00422">
    <property type="entry name" value="HTH_MERR"/>
    <property type="match status" value="1"/>
</dbReference>
<dbReference type="Proteomes" id="UP001596492">
    <property type="component" value="Unassembled WGS sequence"/>
</dbReference>
<organism evidence="3 4">
    <name type="scientific">Hirschia litorea</name>
    <dbReference type="NCBI Taxonomy" id="1199156"/>
    <lineage>
        <taxon>Bacteria</taxon>
        <taxon>Pseudomonadati</taxon>
        <taxon>Pseudomonadota</taxon>
        <taxon>Alphaproteobacteria</taxon>
        <taxon>Hyphomonadales</taxon>
        <taxon>Hyphomonadaceae</taxon>
        <taxon>Hirschia</taxon>
    </lineage>
</organism>
<accession>A0ABW2IQ52</accession>